<evidence type="ECO:0000313" key="1">
    <source>
        <dbReference type="EMBL" id="PWA71987.1"/>
    </source>
</evidence>
<evidence type="ECO:0000313" key="2">
    <source>
        <dbReference type="Proteomes" id="UP000245207"/>
    </source>
</evidence>
<dbReference type="GO" id="GO:0016887">
    <property type="term" value="F:ATP hydrolysis activity"/>
    <property type="evidence" value="ECO:0007669"/>
    <property type="project" value="InterPro"/>
</dbReference>
<dbReference type="Pfam" id="PF13589">
    <property type="entry name" value="HATPase_c_3"/>
    <property type="match status" value="1"/>
</dbReference>
<keyword evidence="1" id="KW-0808">Transferase</keyword>
<dbReference type="GO" id="GO:0016301">
    <property type="term" value="F:kinase activity"/>
    <property type="evidence" value="ECO:0007669"/>
    <property type="project" value="UniProtKB-KW"/>
</dbReference>
<dbReference type="Proteomes" id="UP000245207">
    <property type="component" value="Unassembled WGS sequence"/>
</dbReference>
<dbReference type="AlphaFoldDB" id="A0A2U1NES9"/>
<dbReference type="EMBL" id="PKPP01002982">
    <property type="protein sequence ID" value="PWA71987.1"/>
    <property type="molecule type" value="Genomic_DNA"/>
</dbReference>
<dbReference type="GO" id="GO:0005634">
    <property type="term" value="C:nucleus"/>
    <property type="evidence" value="ECO:0007669"/>
    <property type="project" value="TreeGrafter"/>
</dbReference>
<dbReference type="Gene3D" id="3.30.565.10">
    <property type="entry name" value="Histidine kinase-like ATPase, C-terminal domain"/>
    <property type="match status" value="1"/>
</dbReference>
<proteinExistence type="predicted"/>
<dbReference type="SUPFAM" id="SSF55874">
    <property type="entry name" value="ATPase domain of HSP90 chaperone/DNA topoisomerase II/histidine kinase"/>
    <property type="match status" value="1"/>
</dbReference>
<protein>
    <submittedName>
        <fullName evidence="1">Histidine kinase-like ATPase, ATP-binding domain-containing protein</fullName>
    </submittedName>
</protein>
<dbReference type="InterPro" id="IPR045261">
    <property type="entry name" value="MORC_ATPase"/>
</dbReference>
<keyword evidence="1" id="KW-0547">Nucleotide-binding</keyword>
<dbReference type="GO" id="GO:0005524">
    <property type="term" value="F:ATP binding"/>
    <property type="evidence" value="ECO:0007669"/>
    <property type="project" value="UniProtKB-KW"/>
</dbReference>
<comment type="caution">
    <text evidence="1">The sequence shown here is derived from an EMBL/GenBank/DDBJ whole genome shotgun (WGS) entry which is preliminary data.</text>
</comment>
<keyword evidence="2" id="KW-1185">Reference proteome</keyword>
<dbReference type="PANTHER" id="PTHR23336">
    <property type="entry name" value="ZINC FINGER CW-TYPE COILED-COIL DOMAIN PROTEIN 3"/>
    <property type="match status" value="1"/>
</dbReference>
<keyword evidence="1" id="KW-0067">ATP-binding</keyword>
<reference evidence="1 2" key="1">
    <citation type="journal article" date="2018" name="Mol. Plant">
        <title>The genome of Artemisia annua provides insight into the evolution of Asteraceae family and artemisinin biosynthesis.</title>
        <authorList>
            <person name="Shen Q."/>
            <person name="Zhang L."/>
            <person name="Liao Z."/>
            <person name="Wang S."/>
            <person name="Yan T."/>
            <person name="Shi P."/>
            <person name="Liu M."/>
            <person name="Fu X."/>
            <person name="Pan Q."/>
            <person name="Wang Y."/>
            <person name="Lv Z."/>
            <person name="Lu X."/>
            <person name="Zhang F."/>
            <person name="Jiang W."/>
            <person name="Ma Y."/>
            <person name="Chen M."/>
            <person name="Hao X."/>
            <person name="Li L."/>
            <person name="Tang Y."/>
            <person name="Lv G."/>
            <person name="Zhou Y."/>
            <person name="Sun X."/>
            <person name="Brodelius P.E."/>
            <person name="Rose J.K.C."/>
            <person name="Tang K."/>
        </authorList>
    </citation>
    <scope>NUCLEOTIDE SEQUENCE [LARGE SCALE GENOMIC DNA]</scope>
    <source>
        <strain evidence="2">cv. Huhao1</strain>
        <tissue evidence="1">Leaf</tissue>
    </source>
</reference>
<organism evidence="1 2">
    <name type="scientific">Artemisia annua</name>
    <name type="common">Sweet wormwood</name>
    <dbReference type="NCBI Taxonomy" id="35608"/>
    <lineage>
        <taxon>Eukaryota</taxon>
        <taxon>Viridiplantae</taxon>
        <taxon>Streptophyta</taxon>
        <taxon>Embryophyta</taxon>
        <taxon>Tracheophyta</taxon>
        <taxon>Spermatophyta</taxon>
        <taxon>Magnoliopsida</taxon>
        <taxon>eudicotyledons</taxon>
        <taxon>Gunneridae</taxon>
        <taxon>Pentapetalae</taxon>
        <taxon>asterids</taxon>
        <taxon>campanulids</taxon>
        <taxon>Asterales</taxon>
        <taxon>Asteraceae</taxon>
        <taxon>Asteroideae</taxon>
        <taxon>Anthemideae</taxon>
        <taxon>Artemisiinae</taxon>
        <taxon>Artemisia</taxon>
    </lineage>
</organism>
<keyword evidence="1" id="KW-0418">Kinase</keyword>
<sequence length="371" mass="41102">MAYPKITLPKNGQIQRPAATRRTGAQLVVCNGATYANIDMLKNKKDGSRMLVIEDYGGGMDPDKLRQCMSLGYSLKSKVADTIGQYGNGFKTSTMRLGADVIVFTPVFSEKWETPLMVLLAGDNDFAAATSVISNLGYPLVTTSLKKMPEDLELASKHMSIDFKPFMNKKEPSSIPTIPEDDIDTVLEAMSKSSFSPSPIPIKDGVMSVGIFIDVNSVRFKREELPGLIQSLKSYANQTKNGFNSLQMYGPTHLLPKTSKDTKDEFMFIEKLPVETTEELLHIRTKQEKARNPTNSLIAGIGKYVLQNGKSEVILLSANKKLATTIEGFTKLGIRFTVLHPKLSKELMDIVEHLVSSFTLEDLKTFYGQKI</sequence>
<name>A0A2U1NES9_ARTAN</name>
<dbReference type="PANTHER" id="PTHR23336:SF58">
    <property type="entry name" value="PROTEIN MICRORCHIDIA 4"/>
    <property type="match status" value="1"/>
</dbReference>
<accession>A0A2U1NES9</accession>
<dbReference type="InterPro" id="IPR036890">
    <property type="entry name" value="HATPase_C_sf"/>
</dbReference>
<gene>
    <name evidence="1" type="ORF">CTI12_AA257120</name>
</gene>
<dbReference type="OrthoDB" id="757982at2759"/>